<gene>
    <name evidence="1" type="ORF">METZ01_LOCUS11942</name>
</gene>
<protein>
    <submittedName>
        <fullName evidence="1">Uncharacterized protein</fullName>
    </submittedName>
</protein>
<dbReference type="AlphaFoldDB" id="A0A381NYV4"/>
<proteinExistence type="predicted"/>
<sequence>MIRQCIYNKILSKQMRTSFFAITKLSVILLFILTTAISTEAQEYATDRLFIKEYSKTKCRSLVEEKIKSLKINRVMTLEQEDFLNQNVWSKLRLKLPLSPGEKAHLRKLKQKGVYSNKLSTKNIWARNAAKFKELRLKCK</sequence>
<name>A0A381NYV4_9ZZZZ</name>
<organism evidence="1">
    <name type="scientific">marine metagenome</name>
    <dbReference type="NCBI Taxonomy" id="408172"/>
    <lineage>
        <taxon>unclassified sequences</taxon>
        <taxon>metagenomes</taxon>
        <taxon>ecological metagenomes</taxon>
    </lineage>
</organism>
<dbReference type="EMBL" id="UINC01000662">
    <property type="protein sequence ID" value="SUZ59088.1"/>
    <property type="molecule type" value="Genomic_DNA"/>
</dbReference>
<evidence type="ECO:0000313" key="1">
    <source>
        <dbReference type="EMBL" id="SUZ59088.1"/>
    </source>
</evidence>
<reference evidence="1" key="1">
    <citation type="submission" date="2018-05" db="EMBL/GenBank/DDBJ databases">
        <authorList>
            <person name="Lanie J.A."/>
            <person name="Ng W.-L."/>
            <person name="Kazmierczak K.M."/>
            <person name="Andrzejewski T.M."/>
            <person name="Davidsen T.M."/>
            <person name="Wayne K.J."/>
            <person name="Tettelin H."/>
            <person name="Glass J.I."/>
            <person name="Rusch D."/>
            <person name="Podicherti R."/>
            <person name="Tsui H.-C.T."/>
            <person name="Winkler M.E."/>
        </authorList>
    </citation>
    <scope>NUCLEOTIDE SEQUENCE</scope>
</reference>
<accession>A0A381NYV4</accession>